<name>A0A511Y7P8_9FLAO</name>
<dbReference type="EMBL" id="BJYI01000004">
    <property type="protein sequence ID" value="GEN71234.1"/>
    <property type="molecule type" value="Genomic_DNA"/>
</dbReference>
<dbReference type="RefSeq" id="WP_111959462.1">
    <property type="nucleotide sequence ID" value="NZ_BJYI01000004.1"/>
</dbReference>
<accession>A0A511Y7P8</accession>
<comment type="caution">
    <text evidence="2">The sequence shown here is derived from an EMBL/GenBank/DDBJ whole genome shotgun (WGS) entry which is preliminary data.</text>
</comment>
<proteinExistence type="predicted"/>
<dbReference type="OrthoDB" id="1041391at2"/>
<dbReference type="AlphaFoldDB" id="A0A511Y7P8"/>
<evidence type="ECO:0000313" key="2">
    <source>
        <dbReference type="EMBL" id="GEN71234.1"/>
    </source>
</evidence>
<reference evidence="2 3" key="1">
    <citation type="submission" date="2019-07" db="EMBL/GenBank/DDBJ databases">
        <title>Whole genome shotgun sequence of Chryseobacterium lathyri NBRC 105250.</title>
        <authorList>
            <person name="Hosoyama A."/>
            <person name="Uohara A."/>
            <person name="Ohji S."/>
            <person name="Ichikawa N."/>
        </authorList>
    </citation>
    <scope>NUCLEOTIDE SEQUENCE [LARGE SCALE GENOMIC DNA]</scope>
    <source>
        <strain evidence="2 3">NBRC 105250</strain>
    </source>
</reference>
<sequence length="341" mass="39151">MKYFILTLFVLLSNLVKAQDNRFYDDAFLTIDNMLTNKQPYSFKTAVLNVEEAYYQGKLDTAEVSRKIKFMANFAKKIVQNRDLTYEEKDKAAVSKYAAIFSVICQKTPIIVNSDTLEYKAFSYDFNDVFGHKDLSNLFVSKLVNTQKGNCNSLPYLYKILAEEIGADANLALAPNHIYIKHNIKSIGWYNTELTSGIFPQDAWLMASGFVHLDAIQNGVYMKALTNRESLALCLVDLANAYNRSFPKNDGTFPLRCALRALEVHPYLITALILKAETYKAQYQKLDSADSKAKELVTLLNKEYKHIHEVGYRNMPEGMYLEWLLSLKTERKKYEDVRLTH</sequence>
<protein>
    <recommendedName>
        <fullName evidence="4">Protein SirB1 N-terminal domain-containing protein</fullName>
    </recommendedName>
</protein>
<feature type="signal peptide" evidence="1">
    <location>
        <begin position="1"/>
        <end position="18"/>
    </location>
</feature>
<keyword evidence="1" id="KW-0732">Signal</keyword>
<organism evidence="2 3">
    <name type="scientific">Chryseobacterium lathyri</name>
    <dbReference type="NCBI Taxonomy" id="395933"/>
    <lineage>
        <taxon>Bacteria</taxon>
        <taxon>Pseudomonadati</taxon>
        <taxon>Bacteroidota</taxon>
        <taxon>Flavobacteriia</taxon>
        <taxon>Flavobacteriales</taxon>
        <taxon>Weeksellaceae</taxon>
        <taxon>Chryseobacterium group</taxon>
        <taxon>Chryseobacterium</taxon>
    </lineage>
</organism>
<evidence type="ECO:0000313" key="3">
    <source>
        <dbReference type="Proteomes" id="UP000321150"/>
    </source>
</evidence>
<gene>
    <name evidence="2" type="ORF">CLA01_13060</name>
</gene>
<feature type="chain" id="PRO_5022057348" description="Protein SirB1 N-terminal domain-containing protein" evidence="1">
    <location>
        <begin position="19"/>
        <end position="341"/>
    </location>
</feature>
<dbReference type="Proteomes" id="UP000321150">
    <property type="component" value="Unassembled WGS sequence"/>
</dbReference>
<evidence type="ECO:0000256" key="1">
    <source>
        <dbReference type="SAM" id="SignalP"/>
    </source>
</evidence>
<evidence type="ECO:0008006" key="4">
    <source>
        <dbReference type="Google" id="ProtNLM"/>
    </source>
</evidence>